<dbReference type="AlphaFoldDB" id="A0A1Z1F978"/>
<feature type="transmembrane region" description="Helical" evidence="2">
    <location>
        <begin position="27"/>
        <end position="50"/>
    </location>
</feature>
<evidence type="ECO:0000256" key="1">
    <source>
        <dbReference type="SAM" id="MobiDB-lite"/>
    </source>
</evidence>
<gene>
    <name evidence="3" type="ORF">A9D14_03090</name>
</gene>
<protein>
    <submittedName>
        <fullName evidence="3">Uncharacterized protein</fullName>
    </submittedName>
</protein>
<name>A0A1Z1F978_9SPHN</name>
<dbReference type="STRING" id="450378.GCA_001661675_00616"/>
<evidence type="ECO:0000256" key="2">
    <source>
        <dbReference type="SAM" id="Phobius"/>
    </source>
</evidence>
<evidence type="ECO:0000313" key="4">
    <source>
        <dbReference type="Proteomes" id="UP000195807"/>
    </source>
</evidence>
<dbReference type="Proteomes" id="UP000195807">
    <property type="component" value="Chromosome"/>
</dbReference>
<keyword evidence="2" id="KW-1133">Transmembrane helix</keyword>
<dbReference type="EMBL" id="CP019602">
    <property type="protein sequence ID" value="ARU15349.1"/>
    <property type="molecule type" value="Genomic_DNA"/>
</dbReference>
<organism evidence="3 4">
    <name type="scientific">Croceicoccus marinus</name>
    <dbReference type="NCBI Taxonomy" id="450378"/>
    <lineage>
        <taxon>Bacteria</taxon>
        <taxon>Pseudomonadati</taxon>
        <taxon>Pseudomonadota</taxon>
        <taxon>Alphaproteobacteria</taxon>
        <taxon>Sphingomonadales</taxon>
        <taxon>Erythrobacteraceae</taxon>
        <taxon>Croceicoccus</taxon>
    </lineage>
</organism>
<proteinExistence type="predicted"/>
<reference evidence="3 4" key="1">
    <citation type="submission" date="2017-01" db="EMBL/GenBank/DDBJ databases">
        <title>Complete genome sequence of esterase-producing bacterium Croceicoccus marinus E4A9.</title>
        <authorList>
            <person name="Wu Y.-H."/>
            <person name="Cheng H."/>
            <person name="Xu L."/>
            <person name="Huo Y.-Y."/>
            <person name="Wang C.-S."/>
            <person name="Xu X.-W."/>
        </authorList>
    </citation>
    <scope>NUCLEOTIDE SEQUENCE [LARGE SCALE GENOMIC DNA]</scope>
    <source>
        <strain evidence="3 4">E4A9</strain>
    </source>
</reference>
<sequence>MDRGCCPPTGKPPANRRSTDPAGADRLVAPAAPGMAIGLALMAPACLTLLRGARAARCRSQARAYM</sequence>
<keyword evidence="2" id="KW-0812">Transmembrane</keyword>
<dbReference type="RefSeq" id="WP_066842853.1">
    <property type="nucleotide sequence ID" value="NZ_CP019602.1"/>
</dbReference>
<keyword evidence="2" id="KW-0472">Membrane</keyword>
<keyword evidence="4" id="KW-1185">Reference proteome</keyword>
<dbReference type="KEGG" id="cman:A9D14_03090"/>
<feature type="region of interest" description="Disordered" evidence="1">
    <location>
        <begin position="1"/>
        <end position="26"/>
    </location>
</feature>
<accession>A0A1Z1F978</accession>
<evidence type="ECO:0000313" key="3">
    <source>
        <dbReference type="EMBL" id="ARU15349.1"/>
    </source>
</evidence>